<dbReference type="SUPFAM" id="SSF52172">
    <property type="entry name" value="CheY-like"/>
    <property type="match status" value="1"/>
</dbReference>
<accession>A0A437Q6Y7</accession>
<feature type="domain" description="CheW-like" evidence="3">
    <location>
        <begin position="19"/>
        <end position="160"/>
    </location>
</feature>
<feature type="modified residue" description="4-aspartylphosphate" evidence="1">
    <location>
        <position position="240"/>
    </location>
</feature>
<evidence type="ECO:0000259" key="3">
    <source>
        <dbReference type="PROSITE" id="PS50851"/>
    </source>
</evidence>
<proteinExistence type="predicted"/>
<dbReference type="RefSeq" id="WP_127694433.1">
    <property type="nucleotide sequence ID" value="NZ_SACQ01000005.1"/>
</dbReference>
<evidence type="ECO:0000313" key="4">
    <source>
        <dbReference type="EMBL" id="RVU30237.1"/>
    </source>
</evidence>
<keyword evidence="1" id="KW-0597">Phosphoprotein</keyword>
<evidence type="ECO:0000259" key="2">
    <source>
        <dbReference type="PROSITE" id="PS50110"/>
    </source>
</evidence>
<feature type="domain" description="Response regulatory" evidence="2">
    <location>
        <begin position="182"/>
        <end position="307"/>
    </location>
</feature>
<evidence type="ECO:0000313" key="5">
    <source>
        <dbReference type="Proteomes" id="UP000282818"/>
    </source>
</evidence>
<dbReference type="Pfam" id="PF00072">
    <property type="entry name" value="Response_reg"/>
    <property type="match status" value="1"/>
</dbReference>
<dbReference type="GO" id="GO:0006935">
    <property type="term" value="P:chemotaxis"/>
    <property type="evidence" value="ECO:0007669"/>
    <property type="project" value="InterPro"/>
</dbReference>
<sequence length="312" mass="35064">MSGILDTVNLRTQMVGQNRLELLLFNLETDQTYGINVFKVREVLQCPELTEVPRQTTAIKGMAHIRGETIPVLDLSEAIGRNAIPKEQQQVCFLIVAEYNKRTLAFLVRKVDRILNTHWDQIMAPPAEIGVENYLTAVFEHEGKLIEILDVEQILADLYPMATKVSDDVATSEVRSKAREHHVLCVDDSSVARNQMQRSLEDLGCKVTTCNNGRIAWDLLVQLAEKGNDVTELFLMVISDIEMPEMDGYTLAAMIREDPRMERMHIVLHSSLSGGFNVSMVKKVGADGFLAKFNPDDLAGVVIERIKKIEGR</sequence>
<dbReference type="PROSITE" id="PS50851">
    <property type="entry name" value="CHEW"/>
    <property type="match status" value="1"/>
</dbReference>
<dbReference type="SMART" id="SM00448">
    <property type="entry name" value="REC"/>
    <property type="match status" value="1"/>
</dbReference>
<name>A0A437Q6Y7_9GAMM</name>
<dbReference type="SMART" id="SM00260">
    <property type="entry name" value="CheW"/>
    <property type="match status" value="1"/>
</dbReference>
<dbReference type="InterPro" id="IPR011006">
    <property type="entry name" value="CheY-like_superfamily"/>
</dbReference>
<dbReference type="AlphaFoldDB" id="A0A437Q6Y7"/>
<evidence type="ECO:0000256" key="1">
    <source>
        <dbReference type="PROSITE-ProRule" id="PRU00169"/>
    </source>
</evidence>
<dbReference type="InterPro" id="IPR002545">
    <property type="entry name" value="CheW-lke_dom"/>
</dbReference>
<dbReference type="Gene3D" id="2.40.50.180">
    <property type="entry name" value="CheA-289, Domain 4"/>
    <property type="match status" value="1"/>
</dbReference>
<keyword evidence="5" id="KW-1185">Reference proteome</keyword>
<dbReference type="SUPFAM" id="SSF50341">
    <property type="entry name" value="CheW-like"/>
    <property type="match status" value="1"/>
</dbReference>
<dbReference type="InterPro" id="IPR001789">
    <property type="entry name" value="Sig_transdc_resp-reg_receiver"/>
</dbReference>
<dbReference type="PANTHER" id="PTHR47233:SF3">
    <property type="entry name" value="CHEMOTAXIS PROTEIN CHEV"/>
    <property type="match status" value="1"/>
</dbReference>
<dbReference type="PROSITE" id="PS50110">
    <property type="entry name" value="RESPONSE_REGULATORY"/>
    <property type="match status" value="1"/>
</dbReference>
<dbReference type="Pfam" id="PF01584">
    <property type="entry name" value="CheW"/>
    <property type="match status" value="1"/>
</dbReference>
<comment type="caution">
    <text evidence="4">The sequence shown here is derived from an EMBL/GenBank/DDBJ whole genome shotgun (WGS) entry which is preliminary data.</text>
</comment>
<dbReference type="PANTHER" id="PTHR47233">
    <property type="entry name" value="CHEMOTAXIS PROTEIN CHEV"/>
    <property type="match status" value="1"/>
</dbReference>
<dbReference type="InterPro" id="IPR024181">
    <property type="entry name" value="Chemotax_regulator_CheV"/>
</dbReference>
<gene>
    <name evidence="4" type="ORF">EOE65_11335</name>
</gene>
<dbReference type="EMBL" id="SACQ01000005">
    <property type="protein sequence ID" value="RVU30237.1"/>
    <property type="molecule type" value="Genomic_DNA"/>
</dbReference>
<dbReference type="Gene3D" id="2.30.30.40">
    <property type="entry name" value="SH3 Domains"/>
    <property type="match status" value="1"/>
</dbReference>
<dbReference type="Proteomes" id="UP000282818">
    <property type="component" value="Unassembled WGS sequence"/>
</dbReference>
<reference evidence="4 5" key="1">
    <citation type="submission" date="2019-01" db="EMBL/GenBank/DDBJ databases">
        <authorList>
            <person name="Chen W.-M."/>
        </authorList>
    </citation>
    <scope>NUCLEOTIDE SEQUENCE [LARGE SCALE GENOMIC DNA]</scope>
    <source>
        <strain evidence="4 5">HPM-16</strain>
    </source>
</reference>
<protein>
    <submittedName>
        <fullName evidence="4">Chemotaxis signal transduction protein CheV</fullName>
    </submittedName>
</protein>
<dbReference type="Gene3D" id="3.40.50.2300">
    <property type="match status" value="1"/>
</dbReference>
<dbReference type="CDD" id="cd19924">
    <property type="entry name" value="REC_CheV-like"/>
    <property type="match status" value="1"/>
</dbReference>
<dbReference type="PIRSF" id="PIRSF002867">
    <property type="entry name" value="CheV"/>
    <property type="match status" value="1"/>
</dbReference>
<dbReference type="InterPro" id="IPR036061">
    <property type="entry name" value="CheW-like_dom_sf"/>
</dbReference>
<dbReference type="GO" id="GO:0000160">
    <property type="term" value="P:phosphorelay signal transduction system"/>
    <property type="evidence" value="ECO:0007669"/>
    <property type="project" value="InterPro"/>
</dbReference>
<organism evidence="4 5">
    <name type="scientific">Neptunomonas marina</name>
    <dbReference type="NCBI Taxonomy" id="1815562"/>
    <lineage>
        <taxon>Bacteria</taxon>
        <taxon>Pseudomonadati</taxon>
        <taxon>Pseudomonadota</taxon>
        <taxon>Gammaproteobacteria</taxon>
        <taxon>Oceanospirillales</taxon>
        <taxon>Oceanospirillaceae</taxon>
        <taxon>Neptunomonas</taxon>
    </lineage>
</organism>